<gene>
    <name evidence="2" type="ORF">F2Q68_00004558</name>
</gene>
<evidence type="ECO:0000256" key="1">
    <source>
        <dbReference type="SAM" id="MobiDB-lite"/>
    </source>
</evidence>
<name>A0A8S9JL92_BRACR</name>
<sequence>MKFSLKPKDREIFTAKKAEYLQKLEVWPCTKQEHSCSLTSGRSGGALHESWSCNQTCGARGAVAHASGAMRSDTRAATNLKLIAPREGSVQLKVNQVNISSDGKQVNVATERESERKCPGQSVPLMINWRCCSELVQFHGFRSVEVLKLDTPPRSPKNSPEAREGSTRVEFIPDQYQGRLFPSGDQSSPVKSSRPLGFGQVFSDQAAAYQHRTLRLGLTE</sequence>
<protein>
    <submittedName>
        <fullName evidence="2">Uncharacterized protein</fullName>
    </submittedName>
</protein>
<comment type="caution">
    <text evidence="2">The sequence shown here is derived from an EMBL/GenBank/DDBJ whole genome shotgun (WGS) entry which is preliminary data.</text>
</comment>
<organism evidence="2 3">
    <name type="scientific">Brassica cretica</name>
    <name type="common">Mustard</name>
    <dbReference type="NCBI Taxonomy" id="69181"/>
    <lineage>
        <taxon>Eukaryota</taxon>
        <taxon>Viridiplantae</taxon>
        <taxon>Streptophyta</taxon>
        <taxon>Embryophyta</taxon>
        <taxon>Tracheophyta</taxon>
        <taxon>Spermatophyta</taxon>
        <taxon>Magnoliopsida</taxon>
        <taxon>eudicotyledons</taxon>
        <taxon>Gunneridae</taxon>
        <taxon>Pentapetalae</taxon>
        <taxon>rosids</taxon>
        <taxon>malvids</taxon>
        <taxon>Brassicales</taxon>
        <taxon>Brassicaceae</taxon>
        <taxon>Brassiceae</taxon>
        <taxon>Brassica</taxon>
    </lineage>
</organism>
<dbReference type="AlphaFoldDB" id="A0A8S9JL92"/>
<accession>A0A8S9JL92</accession>
<feature type="region of interest" description="Disordered" evidence="1">
    <location>
        <begin position="149"/>
        <end position="169"/>
    </location>
</feature>
<dbReference type="Proteomes" id="UP000712281">
    <property type="component" value="Unassembled WGS sequence"/>
</dbReference>
<feature type="region of interest" description="Disordered" evidence="1">
    <location>
        <begin position="177"/>
        <end position="196"/>
    </location>
</feature>
<proteinExistence type="predicted"/>
<dbReference type="EMBL" id="QGKW02001660">
    <property type="protein sequence ID" value="KAF2582548.1"/>
    <property type="molecule type" value="Genomic_DNA"/>
</dbReference>
<evidence type="ECO:0000313" key="2">
    <source>
        <dbReference type="EMBL" id="KAF2582548.1"/>
    </source>
</evidence>
<reference evidence="2" key="1">
    <citation type="submission" date="2019-12" db="EMBL/GenBank/DDBJ databases">
        <title>Genome sequencing and annotation of Brassica cretica.</title>
        <authorList>
            <person name="Studholme D.J."/>
            <person name="Sarris P.F."/>
        </authorList>
    </citation>
    <scope>NUCLEOTIDE SEQUENCE</scope>
    <source>
        <strain evidence="2">PFS-001/15</strain>
        <tissue evidence="2">Leaf</tissue>
    </source>
</reference>
<evidence type="ECO:0000313" key="3">
    <source>
        <dbReference type="Proteomes" id="UP000712281"/>
    </source>
</evidence>